<organism evidence="1 2">
    <name type="scientific">Halostreptopolyspora alba</name>
    <dbReference type="NCBI Taxonomy" id="2487137"/>
    <lineage>
        <taxon>Bacteria</taxon>
        <taxon>Bacillati</taxon>
        <taxon>Actinomycetota</taxon>
        <taxon>Actinomycetes</taxon>
        <taxon>Streptosporangiales</taxon>
        <taxon>Nocardiopsidaceae</taxon>
        <taxon>Halostreptopolyspora</taxon>
    </lineage>
</organism>
<reference evidence="1 2" key="1">
    <citation type="submission" date="2018-11" db="EMBL/GenBank/DDBJ databases">
        <title>The genome draft of YIM 96095.</title>
        <authorList>
            <person name="Tang S.-K."/>
            <person name="Chunyu W.-X."/>
            <person name="Feng Y.-Z."/>
        </authorList>
    </citation>
    <scope>NUCLEOTIDE SEQUENCE [LARGE SCALE GENOMIC DNA]</scope>
    <source>
        <strain evidence="1 2">YIM 96095</strain>
    </source>
</reference>
<dbReference type="InterPro" id="IPR010281">
    <property type="entry name" value="DUF885"/>
</dbReference>
<comment type="caution">
    <text evidence="1">The sequence shown here is derived from an EMBL/GenBank/DDBJ whole genome shotgun (WGS) entry which is preliminary data.</text>
</comment>
<keyword evidence="2" id="KW-1185">Reference proteome</keyword>
<evidence type="ECO:0000313" key="1">
    <source>
        <dbReference type="EMBL" id="RNL83685.1"/>
    </source>
</evidence>
<dbReference type="Proteomes" id="UP000269198">
    <property type="component" value="Unassembled WGS sequence"/>
</dbReference>
<sequence>MTTRFREVAERILDALLETSPEWASELGDQRFADRLSDHSVDADTRRVATLADALSALDEIDDTMLPPADHVDLEMLRSRVSADMWRCTELRSHTWDPLEHLPGDAVHTLLARDNGLPAEERLRALAARCRALPDYLATARHRLDEGPGMPRVHVETAASRTRGLIAMLGEEVDALLDSHPSLRGMVDPARRVAVDALSEHSEWLRARVDSATADPRLGERDFAAQLWYTLDSELSPDTLLTRAESDLLGTEEEIAELAAEYDGKPRYPGQVRAVLDRIASGTVTSSDTVRPLCEEALEHLRERVAGLELVSVPEDPVRVIPMPEARRGVSVAYCDPPGPLSPRSEDPTLVAVAPPPADWPDERRASFYREYNGTMLRTLMAHEGVPGHALQLSRAAGYAGGTRVRHALRSGTFVEGWAVYAEEAVALRGWTDGGSRDNLALRLIQMKTRLRMIINAILDVRTHTRTITEDEALTMLTERGHQEDGEAVGKWRRARLTSGQLSTYYTGQWEVGGLVRDLTRKRSGAGTREVHDELLAHGSPPPRHLRVLLGL</sequence>
<dbReference type="PANTHER" id="PTHR33361">
    <property type="entry name" value="GLR0591 PROTEIN"/>
    <property type="match status" value="1"/>
</dbReference>
<protein>
    <submittedName>
        <fullName evidence="1">DUF885 domain-containing protein</fullName>
    </submittedName>
</protein>
<name>A0A3N0E772_9ACTN</name>
<dbReference type="Pfam" id="PF05960">
    <property type="entry name" value="DUF885"/>
    <property type="match status" value="1"/>
</dbReference>
<proteinExistence type="predicted"/>
<accession>A0A3N0E772</accession>
<dbReference type="PANTHER" id="PTHR33361:SF15">
    <property type="entry name" value="DUF885 FAMILY LIPOPROTEIN"/>
    <property type="match status" value="1"/>
</dbReference>
<dbReference type="AlphaFoldDB" id="A0A3N0E772"/>
<gene>
    <name evidence="1" type="ORF">EFW17_15380</name>
</gene>
<dbReference type="EMBL" id="RJMB01000015">
    <property type="protein sequence ID" value="RNL83685.1"/>
    <property type="molecule type" value="Genomic_DNA"/>
</dbReference>
<evidence type="ECO:0000313" key="2">
    <source>
        <dbReference type="Proteomes" id="UP000269198"/>
    </source>
</evidence>
<dbReference type="OrthoDB" id="9760040at2"/>